<evidence type="ECO:0000313" key="2">
    <source>
        <dbReference type="EMBL" id="OHT16102.1"/>
    </source>
</evidence>
<comment type="caution">
    <text evidence="2">The sequence shown here is derived from an EMBL/GenBank/DDBJ whole genome shotgun (WGS) entry which is preliminary data.</text>
</comment>
<evidence type="ECO:0000259" key="1">
    <source>
        <dbReference type="PROSITE" id="PS50042"/>
    </source>
</evidence>
<dbReference type="CDD" id="cd00038">
    <property type="entry name" value="CAP_ED"/>
    <property type="match status" value="2"/>
</dbReference>
<dbReference type="SUPFAM" id="SSF51206">
    <property type="entry name" value="cAMP-binding domain-like"/>
    <property type="match status" value="2"/>
</dbReference>
<dbReference type="PANTHER" id="PTHR23011:SF28">
    <property type="entry name" value="CYCLIC NUCLEOTIDE-BINDING DOMAIN CONTAINING PROTEIN"/>
    <property type="match status" value="1"/>
</dbReference>
<dbReference type="PANTHER" id="PTHR23011">
    <property type="entry name" value="CYCLIC NUCLEOTIDE-BINDING DOMAIN CONTAINING PROTEIN"/>
    <property type="match status" value="1"/>
</dbReference>
<name>A0A1J4L2D9_9EUKA</name>
<organism evidence="2 3">
    <name type="scientific">Tritrichomonas foetus</name>
    <dbReference type="NCBI Taxonomy" id="1144522"/>
    <lineage>
        <taxon>Eukaryota</taxon>
        <taxon>Metamonada</taxon>
        <taxon>Parabasalia</taxon>
        <taxon>Tritrichomonadida</taxon>
        <taxon>Tritrichomonadidae</taxon>
        <taxon>Tritrichomonas</taxon>
    </lineage>
</organism>
<feature type="domain" description="Cyclic nucleotide-binding" evidence="1">
    <location>
        <begin position="34"/>
        <end position="136"/>
    </location>
</feature>
<accession>A0A1J4L2D9</accession>
<dbReference type="EMBL" id="MLAK01000145">
    <property type="protein sequence ID" value="OHT16102.1"/>
    <property type="molecule type" value="Genomic_DNA"/>
</dbReference>
<dbReference type="PROSITE" id="PS50042">
    <property type="entry name" value="CNMP_BINDING_3"/>
    <property type="match status" value="2"/>
</dbReference>
<dbReference type="InterPro" id="IPR000595">
    <property type="entry name" value="cNMP-bd_dom"/>
</dbReference>
<evidence type="ECO:0000313" key="3">
    <source>
        <dbReference type="Proteomes" id="UP000179807"/>
    </source>
</evidence>
<dbReference type="VEuPathDB" id="TrichDB:TRFO_13419"/>
<dbReference type="Gene3D" id="2.60.120.10">
    <property type="entry name" value="Jelly Rolls"/>
    <property type="match status" value="2"/>
</dbReference>
<feature type="domain" description="Cyclic nucleotide-binding" evidence="1">
    <location>
        <begin position="154"/>
        <end position="262"/>
    </location>
</feature>
<dbReference type="InterPro" id="IPR014710">
    <property type="entry name" value="RmlC-like_jellyroll"/>
</dbReference>
<dbReference type="InterPro" id="IPR018490">
    <property type="entry name" value="cNMP-bd_dom_sf"/>
</dbReference>
<dbReference type="AlphaFoldDB" id="A0A1J4L2D9"/>
<gene>
    <name evidence="2" type="ORF">TRFO_13419</name>
</gene>
<dbReference type="SMART" id="SM00100">
    <property type="entry name" value="cNMP"/>
    <property type="match status" value="2"/>
</dbReference>
<sequence>MISEHILLALLKQSDTRTNADIEQIASFCRLFSVFNEIPEHTFNAFCKIIEIDEFDPGAIIYKEGDVGSDWYIIVEGSVNVTSNMNSTSPIRGMMKIGDSFGRNALQQDVVRGETIVCVDHVYVLRVGRKQYQEMIQNAVSGLDGETQAFANTFLQGLCPLPGMHIATSVSRKVFPSNTVVMKQGEEPEGIYYILRGSAAVVREVPFPSKKEPVSRLVEIDELFTGATFGIRSLCLNTVENVSVIAKCELITLFLSRSDFYRKVDIQKQRKVLPPDYPDDATIRKLFKQQTQWEEYKKKVVREVLAHKKARRELKLQY</sequence>
<proteinExistence type="predicted"/>
<protein>
    <submittedName>
        <fullName evidence="2">Cyclic nucleotide-binding domain containing protein</fullName>
    </submittedName>
</protein>
<dbReference type="OrthoDB" id="312042at2759"/>
<dbReference type="RefSeq" id="XP_068369238.1">
    <property type="nucleotide sequence ID" value="XM_068497233.1"/>
</dbReference>
<dbReference type="GeneID" id="94831937"/>
<reference evidence="2" key="1">
    <citation type="submission" date="2016-10" db="EMBL/GenBank/DDBJ databases">
        <authorList>
            <person name="Benchimol M."/>
            <person name="Almeida L.G."/>
            <person name="Vasconcelos A.T."/>
            <person name="Perreira-Neves A."/>
            <person name="Rosa I.A."/>
            <person name="Tasca T."/>
            <person name="Bogo M.R."/>
            <person name="de Souza W."/>
        </authorList>
    </citation>
    <scope>NUCLEOTIDE SEQUENCE [LARGE SCALE GENOMIC DNA]</scope>
    <source>
        <strain evidence="2">K</strain>
    </source>
</reference>
<keyword evidence="3" id="KW-1185">Reference proteome</keyword>
<dbReference type="Proteomes" id="UP000179807">
    <property type="component" value="Unassembled WGS sequence"/>
</dbReference>
<dbReference type="Pfam" id="PF00027">
    <property type="entry name" value="cNMP_binding"/>
    <property type="match status" value="2"/>
</dbReference>